<evidence type="ECO:0000313" key="2">
    <source>
        <dbReference type="Proteomes" id="UP000264353"/>
    </source>
</evidence>
<evidence type="ECO:0000313" key="1">
    <source>
        <dbReference type="EMBL" id="RID39989.1"/>
    </source>
</evidence>
<sequence>MKYGENNRCFETLVPQNFLGNYRGYSEETWFLGIFSFNRVNQAAKYFAKIELMISEEIPTDI</sequence>
<dbReference type="EMBL" id="CM010637">
    <property type="protein sequence ID" value="RID39989.1"/>
    <property type="molecule type" value="Genomic_DNA"/>
</dbReference>
<reference evidence="1 2" key="1">
    <citation type="submission" date="2018-06" db="EMBL/GenBank/DDBJ databases">
        <title>WGS assembly of Brassica rapa FPsc.</title>
        <authorList>
            <person name="Bowman J."/>
            <person name="Kohchi T."/>
            <person name="Yamato K."/>
            <person name="Jenkins J."/>
            <person name="Shu S."/>
            <person name="Ishizaki K."/>
            <person name="Yamaoka S."/>
            <person name="Nishihama R."/>
            <person name="Nakamura Y."/>
            <person name="Berger F."/>
            <person name="Adam C."/>
            <person name="Aki S."/>
            <person name="Althoff F."/>
            <person name="Araki T."/>
            <person name="Arteaga-Vazquez M."/>
            <person name="Balasubrmanian S."/>
            <person name="Bauer D."/>
            <person name="Boehm C."/>
            <person name="Briginshaw L."/>
            <person name="Caballero-Perez J."/>
            <person name="Catarino B."/>
            <person name="Chen F."/>
            <person name="Chiyoda S."/>
            <person name="Chovatia M."/>
            <person name="Davies K."/>
            <person name="Delmans M."/>
            <person name="Demura T."/>
            <person name="Dierschke T."/>
            <person name="Dolan L."/>
            <person name="Dorantes-Acosta A."/>
            <person name="Eklund D."/>
            <person name="Florent S."/>
            <person name="Flores-Sandoval E."/>
            <person name="Fujiyama A."/>
            <person name="Fukuzawa H."/>
            <person name="Galik B."/>
            <person name="Grimanelli D."/>
            <person name="Grimwood J."/>
            <person name="Grossniklaus U."/>
            <person name="Hamada T."/>
            <person name="Haseloff J."/>
            <person name="Hetherington A."/>
            <person name="Higo A."/>
            <person name="Hirakawa Y."/>
            <person name="Hundley H."/>
            <person name="Ikeda Y."/>
            <person name="Inoue K."/>
            <person name="Inoue S."/>
            <person name="Ishida S."/>
            <person name="Jia Q."/>
            <person name="Kakita M."/>
            <person name="Kanazawa T."/>
            <person name="Kawai Y."/>
            <person name="Kawashima T."/>
            <person name="Kennedy M."/>
            <person name="Kinose K."/>
            <person name="Kinoshita T."/>
            <person name="Kohara Y."/>
            <person name="Koide E."/>
            <person name="Komatsu K."/>
            <person name="Kopischke S."/>
            <person name="Kubo M."/>
            <person name="Kyozuka J."/>
            <person name="Lagercrantz U."/>
            <person name="Lin S."/>
            <person name="Lindquist E."/>
            <person name="Lipzen A."/>
            <person name="Lu C."/>
            <person name="Luna E."/>
            <person name="Martienssen R."/>
            <person name="Minamino N."/>
            <person name="Mizutani M."/>
            <person name="Mizutani M."/>
            <person name="Mochizuki N."/>
            <person name="Monte I."/>
            <person name="Mosher R."/>
            <person name="Nagasaki H."/>
            <person name="Nakagami H."/>
            <person name="Naramoto S."/>
            <person name="Nishitani K."/>
            <person name="Ohtani M."/>
            <person name="Okamoto T."/>
            <person name="Okumura M."/>
            <person name="Phillips J."/>
            <person name="Pollak B."/>
            <person name="Reinders A."/>
            <person name="Roevekamp M."/>
            <person name="Sano R."/>
            <person name="Sawa S."/>
            <person name="Schmid M."/>
            <person name="Shirakawa M."/>
            <person name="Solano R."/>
            <person name="Spunde A."/>
            <person name="Suetsugu N."/>
            <person name="Sugano S."/>
            <person name="Sugiyama A."/>
            <person name="Sun R."/>
            <person name="Suzuki Y."/>
            <person name="Takenaka M."/>
            <person name="Takezawa D."/>
            <person name="Tomogane H."/>
            <person name="Tsuzuki M."/>
            <person name="Ueda T."/>
            <person name="Umeda M."/>
            <person name="Ward J."/>
            <person name="Watanabe Y."/>
            <person name="Yazaki K."/>
            <person name="Yokoyama R."/>
            <person name="Yoshitake Y."/>
            <person name="Yotsui I."/>
            <person name="Zachgo S."/>
            <person name="Schmutz J."/>
        </authorList>
    </citation>
    <scope>NUCLEOTIDE SEQUENCE [LARGE SCALE GENOMIC DNA]</scope>
    <source>
        <strain evidence="2">cv. B-3</strain>
    </source>
</reference>
<dbReference type="Proteomes" id="UP000264353">
    <property type="component" value="Chromosome A10"/>
</dbReference>
<name>A0A397XHD2_BRACM</name>
<gene>
    <name evidence="1" type="ORF">BRARA_J00063</name>
</gene>
<organism evidence="1 2">
    <name type="scientific">Brassica campestris</name>
    <name type="common">Field mustard</name>
    <dbReference type="NCBI Taxonomy" id="3711"/>
    <lineage>
        <taxon>Eukaryota</taxon>
        <taxon>Viridiplantae</taxon>
        <taxon>Streptophyta</taxon>
        <taxon>Embryophyta</taxon>
        <taxon>Tracheophyta</taxon>
        <taxon>Spermatophyta</taxon>
        <taxon>Magnoliopsida</taxon>
        <taxon>eudicotyledons</taxon>
        <taxon>Gunneridae</taxon>
        <taxon>Pentapetalae</taxon>
        <taxon>rosids</taxon>
        <taxon>malvids</taxon>
        <taxon>Brassicales</taxon>
        <taxon>Brassicaceae</taxon>
        <taxon>Brassiceae</taxon>
        <taxon>Brassica</taxon>
    </lineage>
</organism>
<accession>A0A397XHD2</accession>
<proteinExistence type="predicted"/>
<dbReference type="AlphaFoldDB" id="A0A397XHD2"/>
<protein>
    <submittedName>
        <fullName evidence="1">Uncharacterized protein</fullName>
    </submittedName>
</protein>